<dbReference type="Gene3D" id="3.90.1340.10">
    <property type="entry name" value="Phage tail collar domain"/>
    <property type="match status" value="1"/>
</dbReference>
<proteinExistence type="predicted"/>
<keyword evidence="4" id="KW-1185">Reference proteome</keyword>
<dbReference type="Proteomes" id="UP000052023">
    <property type="component" value="Unassembled WGS sequence"/>
</dbReference>
<dbReference type="InterPro" id="IPR011083">
    <property type="entry name" value="Phage_tail_collar_dom"/>
</dbReference>
<comment type="caution">
    <text evidence="3">The sequence shown here is derived from an EMBL/GenBank/DDBJ whole genome shotgun (WGS) entry which is preliminary data.</text>
</comment>
<sequence length="324" mass="33908">MTLHRWSQTAANNATADPSINWQEGQSPSSVNDSARAMMASVAKHRDDIAGAIVTGGTATAYTISSYQVFDTLARLNGQMIAFTPHTTNGDTVTLNVDGLGARPLRSAPNAELVAGTLVQGTPYTALYSNADGAFYLRGYFTSPFNVPFLAGMDYWDTMAPNSAFIFPAGQAISRTVYARAFARWGTTYGIGDGSTTFNVPDKRGRVSAMKEAAASRLTATYFGGNSANMGAVGGLESNNVILTHNHTGTTGNDTPDHTHSEQAPLAFGASGSGAGLNGSTQSVQTGGASTRHVHPFTTNNAGSASAHNIVQPTIICSYIIRIL</sequence>
<dbReference type="InterPro" id="IPR037053">
    <property type="entry name" value="Phage_tail_collar_dom_sf"/>
</dbReference>
<feature type="domain" description="Phage tail collar" evidence="2">
    <location>
        <begin position="163"/>
        <end position="207"/>
    </location>
</feature>
<protein>
    <submittedName>
        <fullName evidence="3">Phage tail protein</fullName>
    </submittedName>
</protein>
<evidence type="ECO:0000313" key="4">
    <source>
        <dbReference type="Proteomes" id="UP000052023"/>
    </source>
</evidence>
<dbReference type="AlphaFoldDB" id="A0A0R3MUG9"/>
<feature type="region of interest" description="Disordered" evidence="1">
    <location>
        <begin position="1"/>
        <end position="33"/>
    </location>
</feature>
<gene>
    <name evidence="3" type="ORF">CQ13_26940</name>
</gene>
<name>A0A0R3MUG9_9BRAD</name>
<evidence type="ECO:0000313" key="3">
    <source>
        <dbReference type="EMBL" id="KRR23716.1"/>
    </source>
</evidence>
<reference evidence="3 4" key="1">
    <citation type="submission" date="2014-03" db="EMBL/GenBank/DDBJ databases">
        <title>Bradyrhizobium valentinum sp. nov., isolated from effective nodules of Lupinus mariae-josephae, a lupine endemic of basic-lime soils in Eastern Spain.</title>
        <authorList>
            <person name="Duran D."/>
            <person name="Rey L."/>
            <person name="Navarro A."/>
            <person name="Busquets A."/>
            <person name="Imperial J."/>
            <person name="Ruiz-Argueso T."/>
        </authorList>
    </citation>
    <scope>NUCLEOTIDE SEQUENCE [LARGE SCALE GENOMIC DNA]</scope>
    <source>
        <strain evidence="3 4">Ro19</strain>
    </source>
</reference>
<dbReference type="EMBL" id="LLYA01000158">
    <property type="protein sequence ID" value="KRR23716.1"/>
    <property type="molecule type" value="Genomic_DNA"/>
</dbReference>
<dbReference type="OrthoDB" id="8266301at2"/>
<evidence type="ECO:0000256" key="1">
    <source>
        <dbReference type="SAM" id="MobiDB-lite"/>
    </source>
</evidence>
<evidence type="ECO:0000259" key="2">
    <source>
        <dbReference type="Pfam" id="PF07484"/>
    </source>
</evidence>
<organism evidence="3 4">
    <name type="scientific">Bradyrhizobium retamae</name>
    <dbReference type="NCBI Taxonomy" id="1300035"/>
    <lineage>
        <taxon>Bacteria</taxon>
        <taxon>Pseudomonadati</taxon>
        <taxon>Pseudomonadota</taxon>
        <taxon>Alphaproteobacteria</taxon>
        <taxon>Hyphomicrobiales</taxon>
        <taxon>Nitrobacteraceae</taxon>
        <taxon>Bradyrhizobium</taxon>
    </lineage>
</organism>
<dbReference type="SUPFAM" id="SSF88874">
    <property type="entry name" value="Receptor-binding domain of short tail fibre protein gp12"/>
    <property type="match status" value="1"/>
</dbReference>
<dbReference type="Pfam" id="PF07484">
    <property type="entry name" value="Collar"/>
    <property type="match status" value="1"/>
</dbReference>
<accession>A0A0R3MUG9</accession>